<dbReference type="GO" id="GO:0071031">
    <property type="term" value="P:nuclear mRNA surveillance of mRNA 3'-end processing"/>
    <property type="evidence" value="ECO:0007669"/>
    <property type="project" value="TreeGrafter"/>
</dbReference>
<dbReference type="InterPro" id="IPR002716">
    <property type="entry name" value="PIN_dom"/>
</dbReference>
<keyword evidence="3" id="KW-0698">rRNA processing</keyword>
<dbReference type="PANTHER" id="PTHR23355">
    <property type="entry name" value="RIBONUCLEASE"/>
    <property type="match status" value="1"/>
</dbReference>
<dbReference type="Pfam" id="PF13638">
    <property type="entry name" value="PIN_4"/>
    <property type="match status" value="1"/>
</dbReference>
<organism evidence="14 15">
    <name type="scientific">Pseudo-nitzschia multistriata</name>
    <dbReference type="NCBI Taxonomy" id="183589"/>
    <lineage>
        <taxon>Eukaryota</taxon>
        <taxon>Sar</taxon>
        <taxon>Stramenopiles</taxon>
        <taxon>Ochrophyta</taxon>
        <taxon>Bacillariophyta</taxon>
        <taxon>Bacillariophyceae</taxon>
        <taxon>Bacillariophycidae</taxon>
        <taxon>Bacillariales</taxon>
        <taxon>Bacillariaceae</taxon>
        <taxon>Pseudo-nitzschia</taxon>
    </lineage>
</organism>
<keyword evidence="4" id="KW-0540">Nuclease</keyword>
<feature type="domain" description="RNB" evidence="13">
    <location>
        <begin position="538"/>
        <end position="872"/>
    </location>
</feature>
<dbReference type="SMART" id="SM00955">
    <property type="entry name" value="RNB"/>
    <property type="match status" value="1"/>
</dbReference>
<comment type="similarity">
    <text evidence="2 11">Belongs to the RNR ribonuclease family.</text>
</comment>
<dbReference type="Pfam" id="PF17849">
    <property type="entry name" value="OB_Dis3"/>
    <property type="match status" value="1"/>
</dbReference>
<feature type="compositionally biased region" description="Basic and acidic residues" evidence="12">
    <location>
        <begin position="1016"/>
        <end position="1027"/>
    </location>
</feature>
<comment type="subcellular location">
    <subcellularLocation>
        <location evidence="1">Nucleus</location>
    </subcellularLocation>
</comment>
<sequence>MMDEEESDQEMSDILTAPSLYLRPAFFKQTRKKGKIIKSVSERYLRDDLGLGCYYVDEGVSNRRAKEATVAKPRTIEDSNHLLSLLRTDKSNALVICDTNVLLHNLDILEQSQKVMPNLVFPQTSLVECRSNRMVAYDRAVELLREVGEKHHNRCCIFFPDMHHSQTAHIEEDEIESINDENDARIRNVAALFGEHLRGSNFRVILLTDDVASREKAKKTKHLYEAMSVRSWAKELDDLHPGLSLTDSVAQYGNPTSTKGGKSGSEEDIFRPHVGQSELSMGVKSGRYYRGAIRSERSSKGAYVTIRRGDERIAVTIENTLDRNRAIDGDVVAIELHSIEKWISTDTSKSNNIQGVERKKVEIADETAEPTQNELANVPDAISVDDKVRNLKPTGRVVGILRRNFASYSGSIYEKAKGSTSEVSEREKIALENEREHADGSATCVFFPTDTTIPPILIRTSQRDRFLGQRIVVTMDSWPSYSSYPLGHYVETIGPAGSKDVETEVLLQQFKIAHEPFPAQVLACLPPNDYKITMVPDRVDLRHLPVLSIDPPGCKDIDDALHCIVLPNGNYQVGVSIADVTHYVSPGSAMDLEAANRSTSTYLVNKRLDMLPALLTTDLCSLRANVDRYAFSVIWEVTPDAEILNVDFKKTVIHSIAALTYQQAQTFIDQPDNHNDDPQVGAVKRLASLARKFRKKRIDAGALTLASPEVKFVLDSESLNPTDVQAYALLEANALVEEFMLLANITVAKKILRHYPTLSVLRRHPAPNRAMFEGLISKARCRGFEIDIENSKRLADSLDAAVLESEPYFNKLLRILSTRCMSPAQYFCSGEFRPMDWHHYGLAAPVYTHFTSPIRRYADVCVHRLLAAAINVAPLPAHLSSKTYLHDLCANMNRRHRAAQLAGRASVQLHTLIFFANDSKEEDAYILDVETAEKSDPSVRVMVPQYGIEGQVKLPVSSDDPKLVRLPKENKIIYNGNVSMQVFDKVRVKIWVREIQAYQRELEIELLNPSFSLEVPNKRKADSTEVSKKKKKSRKKKKSMP</sequence>
<evidence type="ECO:0000256" key="10">
    <source>
        <dbReference type="ARBA" id="ARBA00077930"/>
    </source>
</evidence>
<dbReference type="Pfam" id="PF00773">
    <property type="entry name" value="RNB"/>
    <property type="match status" value="1"/>
</dbReference>
<keyword evidence="9" id="KW-0539">Nucleus</keyword>
<evidence type="ECO:0000256" key="3">
    <source>
        <dbReference type="ARBA" id="ARBA00022552"/>
    </source>
</evidence>
<evidence type="ECO:0000256" key="11">
    <source>
        <dbReference type="RuleBase" id="RU003901"/>
    </source>
</evidence>
<evidence type="ECO:0000256" key="7">
    <source>
        <dbReference type="ARBA" id="ARBA00022839"/>
    </source>
</evidence>
<dbReference type="FunFam" id="2.40.50.700:FF:000001">
    <property type="entry name" value="Exosome complex exonuclease exoribonuclease (Rrp44)"/>
    <property type="match status" value="1"/>
</dbReference>
<dbReference type="InterPro" id="IPR001900">
    <property type="entry name" value="RNase_II/R"/>
</dbReference>
<evidence type="ECO:0000313" key="14">
    <source>
        <dbReference type="EMBL" id="VEU33555.1"/>
    </source>
</evidence>
<dbReference type="OrthoDB" id="372421at2759"/>
<evidence type="ECO:0000256" key="1">
    <source>
        <dbReference type="ARBA" id="ARBA00004123"/>
    </source>
</evidence>
<evidence type="ECO:0000256" key="5">
    <source>
        <dbReference type="ARBA" id="ARBA00022801"/>
    </source>
</evidence>
<keyword evidence="5" id="KW-0378">Hydrolase</keyword>
<dbReference type="EMBL" id="CAACVS010000002">
    <property type="protein sequence ID" value="VEU33555.1"/>
    <property type="molecule type" value="Genomic_DNA"/>
</dbReference>
<evidence type="ECO:0000256" key="6">
    <source>
        <dbReference type="ARBA" id="ARBA00022835"/>
    </source>
</evidence>
<protein>
    <recommendedName>
        <fullName evidence="10">Ribosomal RNA-processing protein 44</fullName>
    </recommendedName>
</protein>
<evidence type="ECO:0000256" key="4">
    <source>
        <dbReference type="ARBA" id="ARBA00022722"/>
    </source>
</evidence>
<evidence type="ECO:0000256" key="2">
    <source>
        <dbReference type="ARBA" id="ARBA00005785"/>
    </source>
</evidence>
<dbReference type="InterPro" id="IPR050180">
    <property type="entry name" value="RNR_Ribonuclease"/>
</dbReference>
<keyword evidence="15" id="KW-1185">Reference proteome</keyword>
<keyword evidence="7" id="KW-0269">Exonuclease</keyword>
<reference evidence="14 15" key="1">
    <citation type="submission" date="2019-01" db="EMBL/GenBank/DDBJ databases">
        <authorList>
            <person name="Ferrante I. M."/>
        </authorList>
    </citation>
    <scope>NUCLEOTIDE SEQUENCE [LARGE SCALE GENOMIC DNA]</scope>
    <source>
        <strain evidence="14 15">B856</strain>
    </source>
</reference>
<dbReference type="Proteomes" id="UP000291116">
    <property type="component" value="Unassembled WGS sequence"/>
</dbReference>
<proteinExistence type="inferred from homology"/>
<dbReference type="Gene3D" id="2.40.50.690">
    <property type="match status" value="1"/>
</dbReference>
<dbReference type="CDD" id="cd09862">
    <property type="entry name" value="PIN_Rrp44-like"/>
    <property type="match status" value="1"/>
</dbReference>
<feature type="compositionally biased region" description="Polar residues" evidence="12">
    <location>
        <begin position="247"/>
        <end position="260"/>
    </location>
</feature>
<keyword evidence="8" id="KW-0694">RNA-binding</keyword>
<evidence type="ECO:0000259" key="13">
    <source>
        <dbReference type="SMART" id="SM00955"/>
    </source>
</evidence>
<dbReference type="Gene3D" id="2.40.50.700">
    <property type="match status" value="1"/>
</dbReference>
<evidence type="ECO:0000313" key="15">
    <source>
        <dbReference type="Proteomes" id="UP000291116"/>
    </source>
</evidence>
<feature type="region of interest" description="Disordered" evidence="12">
    <location>
        <begin position="247"/>
        <end position="268"/>
    </location>
</feature>
<name>A0A448YUU9_9STRA</name>
<dbReference type="InterPro" id="IPR022966">
    <property type="entry name" value="RNase_II/R_CS"/>
</dbReference>
<dbReference type="Gene3D" id="3.40.50.1010">
    <property type="entry name" value="5'-nuclease"/>
    <property type="match status" value="1"/>
</dbReference>
<dbReference type="GO" id="GO:0003723">
    <property type="term" value="F:RNA binding"/>
    <property type="evidence" value="ECO:0007669"/>
    <property type="project" value="UniProtKB-KW"/>
</dbReference>
<accession>A0A448YUU9</accession>
<dbReference type="PANTHER" id="PTHR23355:SF35">
    <property type="entry name" value="EXOSOME COMPLEX EXONUCLEASE RRP44"/>
    <property type="match status" value="1"/>
</dbReference>
<gene>
    <name evidence="14" type="ORF">PSNMU_V1.4_AUG-EV-PASAV3_0000990</name>
</gene>
<dbReference type="PROSITE" id="PS01175">
    <property type="entry name" value="RIBONUCLEASE_II"/>
    <property type="match status" value="1"/>
</dbReference>
<dbReference type="InterPro" id="IPR012340">
    <property type="entry name" value="NA-bd_OB-fold"/>
</dbReference>
<evidence type="ECO:0000256" key="9">
    <source>
        <dbReference type="ARBA" id="ARBA00023242"/>
    </source>
</evidence>
<feature type="region of interest" description="Disordered" evidence="12">
    <location>
        <begin position="1016"/>
        <end position="1041"/>
    </location>
</feature>
<evidence type="ECO:0000256" key="12">
    <source>
        <dbReference type="SAM" id="MobiDB-lite"/>
    </source>
</evidence>
<dbReference type="SUPFAM" id="SSF50249">
    <property type="entry name" value="Nucleic acid-binding proteins"/>
    <property type="match status" value="3"/>
</dbReference>
<dbReference type="GO" id="GO:0000177">
    <property type="term" value="C:cytoplasmic exosome (RNase complex)"/>
    <property type="evidence" value="ECO:0007669"/>
    <property type="project" value="TreeGrafter"/>
</dbReference>
<dbReference type="AlphaFoldDB" id="A0A448YUU9"/>
<dbReference type="Gene3D" id="2.40.50.140">
    <property type="entry name" value="Nucleic acid-binding proteins"/>
    <property type="match status" value="1"/>
</dbReference>
<evidence type="ECO:0000256" key="8">
    <source>
        <dbReference type="ARBA" id="ARBA00022884"/>
    </source>
</evidence>
<keyword evidence="6" id="KW-0271">Exosome</keyword>
<dbReference type="InterPro" id="IPR041505">
    <property type="entry name" value="Dis3_CSD2"/>
</dbReference>
<feature type="compositionally biased region" description="Basic residues" evidence="12">
    <location>
        <begin position="1028"/>
        <end position="1041"/>
    </location>
</feature>
<dbReference type="GO" id="GO:0006364">
    <property type="term" value="P:rRNA processing"/>
    <property type="evidence" value="ECO:0007669"/>
    <property type="project" value="UniProtKB-KW"/>
</dbReference>
<dbReference type="GO" id="GO:0000176">
    <property type="term" value="C:nuclear exosome (RNase complex)"/>
    <property type="evidence" value="ECO:0007669"/>
    <property type="project" value="TreeGrafter"/>
</dbReference>
<dbReference type="GO" id="GO:0000175">
    <property type="term" value="F:3'-5'-RNA exonuclease activity"/>
    <property type="evidence" value="ECO:0007669"/>
    <property type="project" value="UniProtKB-ARBA"/>
</dbReference>
<dbReference type="GO" id="GO:0004519">
    <property type="term" value="F:endonuclease activity"/>
    <property type="evidence" value="ECO:0007669"/>
    <property type="project" value="TreeGrafter"/>
</dbReference>
<dbReference type="GO" id="GO:0016075">
    <property type="term" value="P:rRNA catabolic process"/>
    <property type="evidence" value="ECO:0007669"/>
    <property type="project" value="TreeGrafter"/>
</dbReference>